<evidence type="ECO:0000313" key="2">
    <source>
        <dbReference type="Proteomes" id="UP001367508"/>
    </source>
</evidence>
<name>A0AAN9JWB9_CANGL</name>
<dbReference type="EMBL" id="JAYMYQ010000011">
    <property type="protein sequence ID" value="KAK7306690.1"/>
    <property type="molecule type" value="Genomic_DNA"/>
</dbReference>
<organism evidence="1 2">
    <name type="scientific">Canavalia gladiata</name>
    <name type="common">Sword bean</name>
    <name type="synonym">Dolichos gladiatus</name>
    <dbReference type="NCBI Taxonomy" id="3824"/>
    <lineage>
        <taxon>Eukaryota</taxon>
        <taxon>Viridiplantae</taxon>
        <taxon>Streptophyta</taxon>
        <taxon>Embryophyta</taxon>
        <taxon>Tracheophyta</taxon>
        <taxon>Spermatophyta</taxon>
        <taxon>Magnoliopsida</taxon>
        <taxon>eudicotyledons</taxon>
        <taxon>Gunneridae</taxon>
        <taxon>Pentapetalae</taxon>
        <taxon>rosids</taxon>
        <taxon>fabids</taxon>
        <taxon>Fabales</taxon>
        <taxon>Fabaceae</taxon>
        <taxon>Papilionoideae</taxon>
        <taxon>50 kb inversion clade</taxon>
        <taxon>NPAAA clade</taxon>
        <taxon>indigoferoid/millettioid clade</taxon>
        <taxon>Phaseoleae</taxon>
        <taxon>Canavalia</taxon>
    </lineage>
</organism>
<keyword evidence="2" id="KW-1185">Reference proteome</keyword>
<evidence type="ECO:0000313" key="1">
    <source>
        <dbReference type="EMBL" id="KAK7306690.1"/>
    </source>
</evidence>
<protein>
    <submittedName>
        <fullName evidence="1">Uncharacterized protein</fullName>
    </submittedName>
</protein>
<comment type="caution">
    <text evidence="1">The sequence shown here is derived from an EMBL/GenBank/DDBJ whole genome shotgun (WGS) entry which is preliminary data.</text>
</comment>
<gene>
    <name evidence="1" type="ORF">VNO77_44644</name>
</gene>
<sequence length="284" mass="32994">MNYRHKMIDQPGRRGNYSVVHTLKLQDPLVVSDQKKEKPRESIHLLELLEISTCVYCNLITLRRFSIATCTRRTCIGSIKMGKCKRSRRHMQLSRPRECHVFDSKCSKTYLQGALYTLRTQHFEFDPRIFTPLAHSGDVDFVMSKRLRGPRISSKSEPLVRSSSLQSKSHYVDFFVVRSVVRRQNLGTSLEIQLKRRKRRLKMALRPCMHRDMHVQTCLAKENNMGDLCEHHSMLCQLNQEWASCEVHAKRRREPAFHAVLHVHVGIVEILDDSGHISQHSGLA</sequence>
<dbReference type="Proteomes" id="UP001367508">
    <property type="component" value="Unassembled WGS sequence"/>
</dbReference>
<accession>A0AAN9JWB9</accession>
<proteinExistence type="predicted"/>
<reference evidence="1 2" key="1">
    <citation type="submission" date="2024-01" db="EMBL/GenBank/DDBJ databases">
        <title>The genomes of 5 underutilized Papilionoideae crops provide insights into root nodulation and disease resistanc.</title>
        <authorList>
            <person name="Jiang F."/>
        </authorList>
    </citation>
    <scope>NUCLEOTIDE SEQUENCE [LARGE SCALE GENOMIC DNA]</scope>
    <source>
        <strain evidence="1">LVBAO_FW01</strain>
        <tissue evidence="1">Leaves</tissue>
    </source>
</reference>
<dbReference type="AlphaFoldDB" id="A0AAN9JWB9"/>